<keyword evidence="1" id="KW-0472">Membrane</keyword>
<dbReference type="STRING" id="1817824.A2751_02310"/>
<accession>A0A1F5NJN1</accession>
<gene>
    <name evidence="2" type="ORF">A2751_02310</name>
</gene>
<sequence length="71" mass="8479">MELLKRLQARPEKEKIRILRISVAVTVILILVIWVLTLKYRTIEQGDTTKFQKIWNNVRELKSKFKNQNGK</sequence>
<evidence type="ECO:0000313" key="3">
    <source>
        <dbReference type="Proteomes" id="UP000176864"/>
    </source>
</evidence>
<comment type="caution">
    <text evidence="2">The sequence shown here is derived from an EMBL/GenBank/DDBJ whole genome shotgun (WGS) entry which is preliminary data.</text>
</comment>
<protein>
    <submittedName>
        <fullName evidence="2">Uncharacterized protein</fullName>
    </submittedName>
</protein>
<dbReference type="EMBL" id="MFEK01000016">
    <property type="protein sequence ID" value="OGE77855.1"/>
    <property type="molecule type" value="Genomic_DNA"/>
</dbReference>
<organism evidence="2 3">
    <name type="scientific">Candidatus Doudnabacteria bacterium RIFCSPHIGHO2_01_FULL_46_14</name>
    <dbReference type="NCBI Taxonomy" id="1817824"/>
    <lineage>
        <taxon>Bacteria</taxon>
        <taxon>Candidatus Doudnaibacteriota</taxon>
    </lineage>
</organism>
<proteinExistence type="predicted"/>
<dbReference type="AlphaFoldDB" id="A0A1F5NJN1"/>
<evidence type="ECO:0000256" key="1">
    <source>
        <dbReference type="SAM" id="Phobius"/>
    </source>
</evidence>
<evidence type="ECO:0000313" key="2">
    <source>
        <dbReference type="EMBL" id="OGE77855.1"/>
    </source>
</evidence>
<keyword evidence="1" id="KW-0812">Transmembrane</keyword>
<name>A0A1F5NJN1_9BACT</name>
<dbReference type="Proteomes" id="UP000176864">
    <property type="component" value="Unassembled WGS sequence"/>
</dbReference>
<feature type="transmembrane region" description="Helical" evidence="1">
    <location>
        <begin position="21"/>
        <end position="40"/>
    </location>
</feature>
<reference evidence="2 3" key="1">
    <citation type="journal article" date="2016" name="Nat. Commun.">
        <title>Thousands of microbial genomes shed light on interconnected biogeochemical processes in an aquifer system.</title>
        <authorList>
            <person name="Anantharaman K."/>
            <person name="Brown C.T."/>
            <person name="Hug L.A."/>
            <person name="Sharon I."/>
            <person name="Castelle C.J."/>
            <person name="Probst A.J."/>
            <person name="Thomas B.C."/>
            <person name="Singh A."/>
            <person name="Wilkins M.J."/>
            <person name="Karaoz U."/>
            <person name="Brodie E.L."/>
            <person name="Williams K.H."/>
            <person name="Hubbard S.S."/>
            <person name="Banfield J.F."/>
        </authorList>
    </citation>
    <scope>NUCLEOTIDE SEQUENCE [LARGE SCALE GENOMIC DNA]</scope>
</reference>
<keyword evidence="1" id="KW-1133">Transmembrane helix</keyword>